<name>A0A0D3HM14_9ORYZ</name>
<dbReference type="AlphaFoldDB" id="A0A0D3HM14"/>
<accession>A0A0D3HM14</accession>
<evidence type="ECO:0000313" key="2">
    <source>
        <dbReference type="Proteomes" id="UP000026960"/>
    </source>
</evidence>
<evidence type="ECO:0000313" key="1">
    <source>
        <dbReference type="EnsemblPlants" id="OBART11G14100.1"/>
    </source>
</evidence>
<sequence>MWRLGESRTSKLHLTWQSIAPQWVQYIKVALISITPYDAVGVQFLHSNVLVISATIADYKVKKVLVDLGSSVDVLFMHSFDQLHL</sequence>
<dbReference type="EnsemblPlants" id="OBART11G14100.1">
    <property type="protein sequence ID" value="OBART11G14100.1"/>
    <property type="gene ID" value="OBART11G14100"/>
</dbReference>
<reference evidence="1" key="1">
    <citation type="journal article" date="2009" name="Rice">
        <title>De Novo Next Generation Sequencing of Plant Genomes.</title>
        <authorList>
            <person name="Rounsley S."/>
            <person name="Marri P.R."/>
            <person name="Yu Y."/>
            <person name="He R."/>
            <person name="Sisneros N."/>
            <person name="Goicoechea J.L."/>
            <person name="Lee S.J."/>
            <person name="Angelova A."/>
            <person name="Kudrna D."/>
            <person name="Luo M."/>
            <person name="Affourtit J."/>
            <person name="Desany B."/>
            <person name="Knight J."/>
            <person name="Niazi F."/>
            <person name="Egholm M."/>
            <person name="Wing R.A."/>
        </authorList>
    </citation>
    <scope>NUCLEOTIDE SEQUENCE [LARGE SCALE GENOMIC DNA]</scope>
    <source>
        <strain evidence="1">cv. IRGC 105608</strain>
    </source>
</reference>
<dbReference type="HOGENOM" id="CLU_2516191_0_0_1"/>
<dbReference type="STRING" id="65489.A0A0D3HM14"/>
<dbReference type="Gramene" id="OBART11G14100.1">
    <property type="protein sequence ID" value="OBART11G14100.1"/>
    <property type="gene ID" value="OBART11G14100"/>
</dbReference>
<organism evidence="1">
    <name type="scientific">Oryza barthii</name>
    <dbReference type="NCBI Taxonomy" id="65489"/>
    <lineage>
        <taxon>Eukaryota</taxon>
        <taxon>Viridiplantae</taxon>
        <taxon>Streptophyta</taxon>
        <taxon>Embryophyta</taxon>
        <taxon>Tracheophyta</taxon>
        <taxon>Spermatophyta</taxon>
        <taxon>Magnoliopsida</taxon>
        <taxon>Liliopsida</taxon>
        <taxon>Poales</taxon>
        <taxon>Poaceae</taxon>
        <taxon>BOP clade</taxon>
        <taxon>Oryzoideae</taxon>
        <taxon>Oryzeae</taxon>
        <taxon>Oryzinae</taxon>
        <taxon>Oryza</taxon>
    </lineage>
</organism>
<keyword evidence="2" id="KW-1185">Reference proteome</keyword>
<proteinExistence type="predicted"/>
<dbReference type="Proteomes" id="UP000026960">
    <property type="component" value="Chromosome 11"/>
</dbReference>
<dbReference type="PaxDb" id="65489-OBART11G14100.1"/>
<protein>
    <submittedName>
        <fullName evidence="1">Uncharacterized protein</fullName>
    </submittedName>
</protein>
<reference evidence="1" key="2">
    <citation type="submission" date="2015-03" db="UniProtKB">
        <authorList>
            <consortium name="EnsemblPlants"/>
        </authorList>
    </citation>
    <scope>IDENTIFICATION</scope>
</reference>